<protein>
    <submittedName>
        <fullName evidence="2">Glycosyl transferase family 2</fullName>
    </submittedName>
</protein>
<dbReference type="PANTHER" id="PTHR22916">
    <property type="entry name" value="GLYCOSYLTRANSFERASE"/>
    <property type="match status" value="1"/>
</dbReference>
<dbReference type="EMBL" id="DF820455">
    <property type="protein sequence ID" value="GAK49459.1"/>
    <property type="molecule type" value="Genomic_DNA"/>
</dbReference>
<gene>
    <name evidence="2" type="ORF">U14_00681</name>
</gene>
<dbReference type="Gene3D" id="3.90.550.10">
    <property type="entry name" value="Spore Coat Polysaccharide Biosynthesis Protein SpsA, Chain A"/>
    <property type="match status" value="1"/>
</dbReference>
<name>A0A0S6VVY6_9BACT</name>
<sequence>MPPLSIITVCFNEAARIALTCESIVTQTFQDFEWIVIDGGSTDGTLDILKKYEQRMNYFVSEPDRGIYQAMNKGIAQAHGTYLLFLNGGDFLYEPETLARVFASERIFEKDVYHGEILFERQDGWKHISTNFTEPYRMLMHRTPSHQAMFIKRMLFERYGLYDESFSIAADLEFILRVFISSRSRKKHTIEHLPFIISIHEFVQGISAKNLTRSRLEKTKARRKHYPAYYFMYYHGKQWLFRNKPSWLGRSQLKKQLQKIWRLLVC</sequence>
<dbReference type="InterPro" id="IPR001173">
    <property type="entry name" value="Glyco_trans_2-like"/>
</dbReference>
<dbReference type="SUPFAM" id="SSF53448">
    <property type="entry name" value="Nucleotide-diphospho-sugar transferases"/>
    <property type="match status" value="1"/>
</dbReference>
<dbReference type="AlphaFoldDB" id="A0A0S6VVY6"/>
<dbReference type="GO" id="GO:0016740">
    <property type="term" value="F:transferase activity"/>
    <property type="evidence" value="ECO:0007669"/>
    <property type="project" value="UniProtKB-KW"/>
</dbReference>
<organism evidence="2">
    <name type="scientific">Candidatus Moduliflexus flocculans</name>
    <dbReference type="NCBI Taxonomy" id="1499966"/>
    <lineage>
        <taxon>Bacteria</taxon>
        <taxon>Candidatus Moduliflexota</taxon>
        <taxon>Candidatus Moduliflexia</taxon>
        <taxon>Candidatus Moduliflexales</taxon>
        <taxon>Candidatus Moduliflexaceae</taxon>
    </lineage>
</organism>
<dbReference type="Proteomes" id="UP000030700">
    <property type="component" value="Unassembled WGS sequence"/>
</dbReference>
<evidence type="ECO:0000313" key="2">
    <source>
        <dbReference type="EMBL" id="GAK49459.1"/>
    </source>
</evidence>
<reference evidence="2" key="1">
    <citation type="journal article" date="2015" name="PeerJ">
        <title>First genomic representation of candidate bacterial phylum KSB3 points to enhanced environmental sensing as a trigger of wastewater bulking.</title>
        <authorList>
            <person name="Sekiguchi Y."/>
            <person name="Ohashi A."/>
            <person name="Parks D.H."/>
            <person name="Yamauchi T."/>
            <person name="Tyson G.W."/>
            <person name="Hugenholtz P."/>
        </authorList>
    </citation>
    <scope>NUCLEOTIDE SEQUENCE [LARGE SCALE GENOMIC DNA]</scope>
</reference>
<feature type="domain" description="Glycosyltransferase 2-like" evidence="1">
    <location>
        <begin position="5"/>
        <end position="126"/>
    </location>
</feature>
<keyword evidence="3" id="KW-1185">Reference proteome</keyword>
<dbReference type="Pfam" id="PF00535">
    <property type="entry name" value="Glycos_transf_2"/>
    <property type="match status" value="1"/>
</dbReference>
<dbReference type="CDD" id="cd06433">
    <property type="entry name" value="GT_2_WfgS_like"/>
    <property type="match status" value="1"/>
</dbReference>
<evidence type="ECO:0000259" key="1">
    <source>
        <dbReference type="Pfam" id="PF00535"/>
    </source>
</evidence>
<dbReference type="HOGENOM" id="CLU_025996_21_1_0"/>
<dbReference type="STRING" id="1499966.U14_00681"/>
<dbReference type="PANTHER" id="PTHR22916:SF67">
    <property type="entry name" value="COLANIC ACID BIOSYNTHESIS GLYCOSYL TRANSFERASE WCAE-RELATED"/>
    <property type="match status" value="1"/>
</dbReference>
<proteinExistence type="predicted"/>
<evidence type="ECO:0000313" key="3">
    <source>
        <dbReference type="Proteomes" id="UP000030700"/>
    </source>
</evidence>
<keyword evidence="2" id="KW-0808">Transferase</keyword>
<dbReference type="InterPro" id="IPR029044">
    <property type="entry name" value="Nucleotide-diphossugar_trans"/>
</dbReference>
<accession>A0A0S6VVY6</accession>